<name>A0A914I4R6_GLORO</name>
<organism evidence="1 2">
    <name type="scientific">Globodera rostochiensis</name>
    <name type="common">Golden nematode worm</name>
    <name type="synonym">Heterodera rostochiensis</name>
    <dbReference type="NCBI Taxonomy" id="31243"/>
    <lineage>
        <taxon>Eukaryota</taxon>
        <taxon>Metazoa</taxon>
        <taxon>Ecdysozoa</taxon>
        <taxon>Nematoda</taxon>
        <taxon>Chromadorea</taxon>
        <taxon>Rhabditida</taxon>
        <taxon>Tylenchina</taxon>
        <taxon>Tylenchomorpha</taxon>
        <taxon>Tylenchoidea</taxon>
        <taxon>Heteroderidae</taxon>
        <taxon>Heteroderinae</taxon>
        <taxon>Globodera</taxon>
    </lineage>
</organism>
<dbReference type="Proteomes" id="UP000887572">
    <property type="component" value="Unplaced"/>
</dbReference>
<evidence type="ECO:0000313" key="2">
    <source>
        <dbReference type="WBParaSite" id="Gr19_v10_g6599.t1"/>
    </source>
</evidence>
<keyword evidence="1" id="KW-1185">Reference proteome</keyword>
<sequence>MGKQVKCRAPISASDQSPPYLYYGILVPPARSLDTTTRSTWSSSSRPARPPLGLLIHKNEGIHGLFVPQEKFSDLPKTNTRYATKLALMKSQSVTLSHAIQERRNYAIYCLNSA</sequence>
<proteinExistence type="predicted"/>
<dbReference type="WBParaSite" id="Gr19_v10_g6599.t1">
    <property type="protein sequence ID" value="Gr19_v10_g6599.t1"/>
    <property type="gene ID" value="Gr19_v10_g6599"/>
</dbReference>
<dbReference type="AlphaFoldDB" id="A0A914I4R6"/>
<protein>
    <submittedName>
        <fullName evidence="2">Uncharacterized protein</fullName>
    </submittedName>
</protein>
<evidence type="ECO:0000313" key="1">
    <source>
        <dbReference type="Proteomes" id="UP000887572"/>
    </source>
</evidence>
<reference evidence="2" key="1">
    <citation type="submission" date="2022-11" db="UniProtKB">
        <authorList>
            <consortium name="WormBaseParasite"/>
        </authorList>
    </citation>
    <scope>IDENTIFICATION</scope>
</reference>
<accession>A0A914I4R6</accession>